<dbReference type="AlphaFoldDB" id="A0A0X3VQ69"/>
<dbReference type="RefSeq" id="WP_062697109.1">
    <property type="nucleotide sequence ID" value="NZ_LLZG01000001.1"/>
</dbReference>
<keyword evidence="2" id="KW-0812">Transmembrane</keyword>
<proteinExistence type="predicted"/>
<comment type="caution">
    <text evidence="3">The sequence shown here is derived from an EMBL/GenBank/DDBJ whole genome shotgun (WGS) entry which is preliminary data.</text>
</comment>
<feature type="compositionally biased region" description="Basic and acidic residues" evidence="1">
    <location>
        <begin position="347"/>
        <end position="369"/>
    </location>
</feature>
<feature type="transmembrane region" description="Helical" evidence="2">
    <location>
        <begin position="20"/>
        <end position="43"/>
    </location>
</feature>
<keyword evidence="2" id="KW-1133">Transmembrane helix</keyword>
<evidence type="ECO:0000313" key="3">
    <source>
        <dbReference type="EMBL" id="KUL46911.1"/>
    </source>
</evidence>
<dbReference type="Proteomes" id="UP000053923">
    <property type="component" value="Unassembled WGS sequence"/>
</dbReference>
<evidence type="ECO:0000256" key="2">
    <source>
        <dbReference type="SAM" id="Phobius"/>
    </source>
</evidence>
<sequence>MTAAVPAQGHLISLAKPDSSLMTTLLVAVAVLLLLFLLLRHVVRKRGGWRRFRRGVARELTLTRRAFGEPLRAFRRHRRGVRALARHLCDPRSGLLVRRLLDAAGAALGDVPGAFAYGLRTEPGRAAVQIAARRLPAPPAPWEVADGIGPQSWCLSLDDEESLPDAAPRAGARVRPLPVAVGMADDSCVHLDLAAGPRMITVEGDTVTRTRLLQALAAQLDRPGSGASVTVTDGVHPHYHGEPLDSVLRRLEGTPAATEEEEAVTAATTVVVCASPTREQARRLSALAATGTVVCLTDGPAAGHSWALRVDGRGRVTAPELDLYADSAPLSRAVAAAVRADRRRARRAPERQRPVERAVEPRTEQEWRAPEPAGQSEPSALSELSEFVEEPKPLAPARTVAGADLLSEPASARSHPAEASSTGGE</sequence>
<keyword evidence="2" id="KW-0472">Membrane</keyword>
<organism evidence="3 4">
    <name type="scientific">Streptomyces regalis</name>
    <dbReference type="NCBI Taxonomy" id="68262"/>
    <lineage>
        <taxon>Bacteria</taxon>
        <taxon>Bacillati</taxon>
        <taxon>Actinomycetota</taxon>
        <taxon>Actinomycetes</taxon>
        <taxon>Kitasatosporales</taxon>
        <taxon>Streptomycetaceae</taxon>
        <taxon>Streptomyces</taxon>
    </lineage>
</organism>
<protein>
    <submittedName>
        <fullName evidence="3">Uncharacterized protein</fullName>
    </submittedName>
</protein>
<dbReference type="EMBL" id="LLZG01000001">
    <property type="protein sequence ID" value="KUL46911.1"/>
    <property type="molecule type" value="Genomic_DNA"/>
</dbReference>
<gene>
    <name evidence="3" type="ORF">ADL12_00220</name>
</gene>
<dbReference type="OrthoDB" id="3382127at2"/>
<feature type="region of interest" description="Disordered" evidence="1">
    <location>
        <begin position="343"/>
        <end position="425"/>
    </location>
</feature>
<name>A0A0X3VQ69_9ACTN</name>
<accession>A0A0X3VQ69</accession>
<reference evidence="4" key="1">
    <citation type="submission" date="2015-10" db="EMBL/GenBank/DDBJ databases">
        <authorList>
            <person name="Ju K.-S."/>
            <person name="Doroghazi J.R."/>
            <person name="Metcalf W.W."/>
        </authorList>
    </citation>
    <scope>NUCLEOTIDE SEQUENCE [LARGE SCALE GENOMIC DNA]</scope>
    <source>
        <strain evidence="4">NRRL 3151</strain>
    </source>
</reference>
<keyword evidence="4" id="KW-1185">Reference proteome</keyword>
<evidence type="ECO:0000313" key="4">
    <source>
        <dbReference type="Proteomes" id="UP000053923"/>
    </source>
</evidence>
<evidence type="ECO:0000256" key="1">
    <source>
        <dbReference type="SAM" id="MobiDB-lite"/>
    </source>
</evidence>